<dbReference type="InterPro" id="IPR003754">
    <property type="entry name" value="4pyrrol_synth_uPrphyn_synth"/>
</dbReference>
<evidence type="ECO:0000256" key="2">
    <source>
        <dbReference type="ARBA" id="ARBA00008133"/>
    </source>
</evidence>
<sequence length="286" mass="29592">MSPTRVLITRDPAAAEELAALLRERGLQPCASPMLEAQLPADPAALRRLLLREAAAPERPTWLCVTSATTVRAFDAVSDGADWGAELATARRGGLLRVAAVGGATARALRQRGVDVDLLPSGASSAEGMLAAWPSEDTGTDAAAPRALVPVSALGSGTLEDGLRRKGYDVRRVTAYEMVPVPAQRPVRRRDPAAQTAVPGPDVPELDPETARAACARGEVAAVVVTAPSRAAALLENAAPRADVAWIAIGEPTARALRQRGASPVTATHPTSEALAAAVTTALARH</sequence>
<dbReference type="GO" id="GO:0006782">
    <property type="term" value="P:protoporphyrinogen IX biosynthetic process"/>
    <property type="evidence" value="ECO:0007669"/>
    <property type="project" value="UniProtKB-UniRule"/>
</dbReference>
<dbReference type="UniPathway" id="UPA00251">
    <property type="reaction ID" value="UER00320"/>
</dbReference>
<protein>
    <recommendedName>
        <fullName evidence="7 9">Uroporphyrinogen-III synthase</fullName>
        <ecNumber evidence="3 9">4.2.1.75</ecNumber>
    </recommendedName>
</protein>
<dbReference type="Pfam" id="PF02602">
    <property type="entry name" value="HEM4"/>
    <property type="match status" value="1"/>
</dbReference>
<feature type="domain" description="Tetrapyrrole biosynthesis uroporphyrinogen III synthase" evidence="11">
    <location>
        <begin position="17"/>
        <end position="276"/>
    </location>
</feature>
<dbReference type="CDD" id="cd06578">
    <property type="entry name" value="HemD"/>
    <property type="match status" value="1"/>
</dbReference>
<keyword evidence="4 9" id="KW-0456">Lyase</keyword>
<proteinExistence type="inferred from homology"/>
<dbReference type="SUPFAM" id="SSF69618">
    <property type="entry name" value="HemD-like"/>
    <property type="match status" value="1"/>
</dbReference>
<dbReference type="GO" id="GO:0004852">
    <property type="term" value="F:uroporphyrinogen-III synthase activity"/>
    <property type="evidence" value="ECO:0007669"/>
    <property type="project" value="UniProtKB-UniRule"/>
</dbReference>
<dbReference type="OrthoDB" id="9815856at2"/>
<evidence type="ECO:0000256" key="3">
    <source>
        <dbReference type="ARBA" id="ARBA00013109"/>
    </source>
</evidence>
<dbReference type="EMBL" id="BJNW01000009">
    <property type="protein sequence ID" value="GEC99122.1"/>
    <property type="molecule type" value="Genomic_DNA"/>
</dbReference>
<comment type="similarity">
    <text evidence="2 9">Belongs to the uroporphyrinogen-III synthase family.</text>
</comment>
<comment type="function">
    <text evidence="6 9">Catalyzes cyclization of the linear tetrapyrrole, hydroxymethylbilane, to the macrocyclic uroporphyrinogen III.</text>
</comment>
<keyword evidence="5 9" id="KW-0627">Porphyrin biosynthesis</keyword>
<gene>
    <name evidence="12" type="ORF">KVA01_12770</name>
</gene>
<evidence type="ECO:0000313" key="13">
    <source>
        <dbReference type="Proteomes" id="UP000315730"/>
    </source>
</evidence>
<name>A0A4Y4D472_KOCVA</name>
<comment type="pathway">
    <text evidence="1 9">Porphyrin-containing compound metabolism; protoporphyrin-IX biosynthesis; coproporphyrinogen-III from 5-aminolevulinate: step 3/4.</text>
</comment>
<keyword evidence="13" id="KW-1185">Reference proteome</keyword>
<evidence type="ECO:0000256" key="7">
    <source>
        <dbReference type="ARBA" id="ARBA00040167"/>
    </source>
</evidence>
<evidence type="ECO:0000256" key="5">
    <source>
        <dbReference type="ARBA" id="ARBA00023244"/>
    </source>
</evidence>
<evidence type="ECO:0000256" key="1">
    <source>
        <dbReference type="ARBA" id="ARBA00004772"/>
    </source>
</evidence>
<evidence type="ECO:0000256" key="10">
    <source>
        <dbReference type="SAM" id="MobiDB-lite"/>
    </source>
</evidence>
<evidence type="ECO:0000256" key="9">
    <source>
        <dbReference type="RuleBase" id="RU366031"/>
    </source>
</evidence>
<dbReference type="InterPro" id="IPR036108">
    <property type="entry name" value="4pyrrol_syn_uPrphyn_synt_sf"/>
</dbReference>
<reference evidence="12 13" key="1">
    <citation type="submission" date="2019-06" db="EMBL/GenBank/DDBJ databases">
        <title>Whole genome shotgun sequence of Kocuria varians NBRC 15358.</title>
        <authorList>
            <person name="Hosoyama A."/>
            <person name="Uohara A."/>
            <person name="Ohji S."/>
            <person name="Ichikawa N."/>
        </authorList>
    </citation>
    <scope>NUCLEOTIDE SEQUENCE [LARGE SCALE GENOMIC DNA]</scope>
    <source>
        <strain evidence="12 13">NBRC 15358</strain>
    </source>
</reference>
<evidence type="ECO:0000256" key="8">
    <source>
        <dbReference type="ARBA" id="ARBA00048617"/>
    </source>
</evidence>
<dbReference type="Gene3D" id="3.40.50.10090">
    <property type="match status" value="2"/>
</dbReference>
<comment type="catalytic activity">
    <reaction evidence="8 9">
        <text>hydroxymethylbilane = uroporphyrinogen III + H2O</text>
        <dbReference type="Rhea" id="RHEA:18965"/>
        <dbReference type="ChEBI" id="CHEBI:15377"/>
        <dbReference type="ChEBI" id="CHEBI:57308"/>
        <dbReference type="ChEBI" id="CHEBI:57845"/>
        <dbReference type="EC" id="4.2.1.75"/>
    </reaction>
</comment>
<evidence type="ECO:0000313" key="12">
    <source>
        <dbReference type="EMBL" id="GEC99122.1"/>
    </source>
</evidence>
<evidence type="ECO:0000256" key="4">
    <source>
        <dbReference type="ARBA" id="ARBA00023239"/>
    </source>
</evidence>
<dbReference type="STRING" id="1272.GCA_900014985_01167"/>
<evidence type="ECO:0000256" key="6">
    <source>
        <dbReference type="ARBA" id="ARBA00037589"/>
    </source>
</evidence>
<dbReference type="InterPro" id="IPR039793">
    <property type="entry name" value="UROS/Hem4"/>
</dbReference>
<feature type="region of interest" description="Disordered" evidence="10">
    <location>
        <begin position="186"/>
        <end position="206"/>
    </location>
</feature>
<dbReference type="Proteomes" id="UP000315730">
    <property type="component" value="Unassembled WGS sequence"/>
</dbReference>
<dbReference type="PANTHER" id="PTHR38042:SF1">
    <property type="entry name" value="UROPORPHYRINOGEN-III SYNTHASE, CHLOROPLASTIC"/>
    <property type="match status" value="1"/>
</dbReference>
<organism evidence="12 13">
    <name type="scientific">Kocuria varians</name>
    <name type="common">Micrococcus varians</name>
    <dbReference type="NCBI Taxonomy" id="1272"/>
    <lineage>
        <taxon>Bacteria</taxon>
        <taxon>Bacillati</taxon>
        <taxon>Actinomycetota</taxon>
        <taxon>Actinomycetes</taxon>
        <taxon>Micrococcales</taxon>
        <taxon>Micrococcaceae</taxon>
        <taxon>Kocuria</taxon>
    </lineage>
</organism>
<dbReference type="GO" id="GO:0006780">
    <property type="term" value="P:uroporphyrinogen III biosynthetic process"/>
    <property type="evidence" value="ECO:0007669"/>
    <property type="project" value="UniProtKB-UniRule"/>
</dbReference>
<comment type="caution">
    <text evidence="12">The sequence shown here is derived from an EMBL/GenBank/DDBJ whole genome shotgun (WGS) entry which is preliminary data.</text>
</comment>
<accession>A0A4Y4D472</accession>
<evidence type="ECO:0000259" key="11">
    <source>
        <dbReference type="Pfam" id="PF02602"/>
    </source>
</evidence>
<dbReference type="EC" id="4.2.1.75" evidence="3 9"/>
<dbReference type="PANTHER" id="PTHR38042">
    <property type="entry name" value="UROPORPHYRINOGEN-III SYNTHASE, CHLOROPLASTIC"/>
    <property type="match status" value="1"/>
</dbReference>
<dbReference type="AlphaFoldDB" id="A0A4Y4D472"/>